<sequence>MGSLYFDANRGFCLNHDVDLERHHHNPLRRLSRSNNKTIRTNGFDLLPLDEDESGSSNNDTDGYLSPGLGTGRKNSTVSDTSGTSESLGKSKKKSKEDRKEKRRQKKHNSYMKKLNKLSDDIKHKSLLDTFKNEEEEYNPYYTKHQLTTSYSKILQLFNRNNKEDFKLFQFNSIAFYKTDLDYLLPEEWLNDNNISFIYEWLINTFVNPNPFNFEVQLLFPSLVQLLLHSSMEGNLEEMLPMKELMKLKFIFMPFNQLEEDEVNLEKANNGDHWILCLLCRINNKLYIYDSMAFEDETDERQDQLLEQLVDRLQSCKSLFKNNSKIEIVKMTCDQQDNSDDCGVHVIMNTCILIKRLFYGDKINLDLSELKLNALDARLYMMTLIHKLSQEEVEKIED</sequence>
<keyword evidence="3" id="KW-0378">Hydrolase</keyword>
<dbReference type="InterPro" id="IPR044613">
    <property type="entry name" value="Nep1/2-like"/>
</dbReference>
<evidence type="ECO:0000256" key="3">
    <source>
        <dbReference type="ARBA" id="ARBA00022801"/>
    </source>
</evidence>
<dbReference type="AlphaFoldDB" id="A0A1E4RGU9"/>
<protein>
    <submittedName>
        <fullName evidence="7">Cysteine proteinase</fullName>
    </submittedName>
</protein>
<proteinExistence type="inferred from homology"/>
<keyword evidence="4" id="KW-0788">Thiol protease</keyword>
<dbReference type="GO" id="GO:0000338">
    <property type="term" value="P:protein deneddylation"/>
    <property type="evidence" value="ECO:0007669"/>
    <property type="project" value="TreeGrafter"/>
</dbReference>
<dbReference type="PANTHER" id="PTHR46468">
    <property type="entry name" value="SENTRIN-SPECIFIC PROTEASE 8"/>
    <property type="match status" value="1"/>
</dbReference>
<reference evidence="8" key="1">
    <citation type="submission" date="2016-05" db="EMBL/GenBank/DDBJ databases">
        <title>Comparative genomics of biotechnologically important yeasts.</title>
        <authorList>
            <consortium name="DOE Joint Genome Institute"/>
            <person name="Riley R."/>
            <person name="Haridas S."/>
            <person name="Wolfe K.H."/>
            <person name="Lopes M.R."/>
            <person name="Hittinger C.T."/>
            <person name="Goker M."/>
            <person name="Salamov A."/>
            <person name="Wisecaver J."/>
            <person name="Long T.M."/>
            <person name="Aerts A.L."/>
            <person name="Barry K."/>
            <person name="Choi C."/>
            <person name="Clum A."/>
            <person name="Coughlan A.Y."/>
            <person name="Deshpande S."/>
            <person name="Douglass A.P."/>
            <person name="Hanson S.J."/>
            <person name="Klenk H.-P."/>
            <person name="Labutti K."/>
            <person name="Lapidus A."/>
            <person name="Lindquist E."/>
            <person name="Lipzen A."/>
            <person name="Meier-Kolthoff J.P."/>
            <person name="Ohm R.A."/>
            <person name="Otillar R.P."/>
            <person name="Pangilinan J."/>
            <person name="Peng Y."/>
            <person name="Rokas A."/>
            <person name="Rosa C.A."/>
            <person name="Scheuner C."/>
            <person name="Sibirny A.A."/>
            <person name="Slot J.C."/>
            <person name="Stielow J.B."/>
            <person name="Sun H."/>
            <person name="Kurtzman C.P."/>
            <person name="Blackwell M."/>
            <person name="Grigoriev I.V."/>
            <person name="Jeffries T.W."/>
        </authorList>
    </citation>
    <scope>NUCLEOTIDE SEQUENCE [LARGE SCALE GENOMIC DNA]</scope>
    <source>
        <strain evidence="8">NRRL Y-1933</strain>
    </source>
</reference>
<feature type="region of interest" description="Disordered" evidence="5">
    <location>
        <begin position="40"/>
        <end position="115"/>
    </location>
</feature>
<dbReference type="GO" id="GO:0008234">
    <property type="term" value="F:cysteine-type peptidase activity"/>
    <property type="evidence" value="ECO:0007669"/>
    <property type="project" value="UniProtKB-KW"/>
</dbReference>
<dbReference type="STRING" id="984485.A0A1E4RGU9"/>
<evidence type="ECO:0000313" key="8">
    <source>
        <dbReference type="Proteomes" id="UP000095085"/>
    </source>
</evidence>
<feature type="domain" description="Ubiquitin-like protease family profile" evidence="6">
    <location>
        <begin position="174"/>
        <end position="353"/>
    </location>
</feature>
<dbReference type="GeneID" id="30993347"/>
<dbReference type="PANTHER" id="PTHR46468:SF1">
    <property type="entry name" value="SENTRIN-SPECIFIC PROTEASE 8"/>
    <property type="match status" value="1"/>
</dbReference>
<keyword evidence="2" id="KW-0645">Protease</keyword>
<dbReference type="Pfam" id="PF02902">
    <property type="entry name" value="Peptidase_C48"/>
    <property type="match status" value="1"/>
</dbReference>
<dbReference type="Gene3D" id="3.40.395.10">
    <property type="entry name" value="Adenoviral Proteinase, Chain A"/>
    <property type="match status" value="1"/>
</dbReference>
<name>A0A1E4RGU9_9ASCO</name>
<dbReference type="Proteomes" id="UP000095085">
    <property type="component" value="Unassembled WGS sequence"/>
</dbReference>
<dbReference type="InterPro" id="IPR003653">
    <property type="entry name" value="Peptidase_C48_C"/>
</dbReference>
<feature type="compositionally biased region" description="Polar residues" evidence="5">
    <location>
        <begin position="73"/>
        <end position="84"/>
    </location>
</feature>
<evidence type="ECO:0000256" key="1">
    <source>
        <dbReference type="ARBA" id="ARBA00005234"/>
    </source>
</evidence>
<organism evidence="7 8">
    <name type="scientific">Hyphopichia burtonii NRRL Y-1933</name>
    <dbReference type="NCBI Taxonomy" id="984485"/>
    <lineage>
        <taxon>Eukaryota</taxon>
        <taxon>Fungi</taxon>
        <taxon>Dikarya</taxon>
        <taxon>Ascomycota</taxon>
        <taxon>Saccharomycotina</taxon>
        <taxon>Pichiomycetes</taxon>
        <taxon>Debaryomycetaceae</taxon>
        <taxon>Hyphopichia</taxon>
    </lineage>
</organism>
<evidence type="ECO:0000256" key="2">
    <source>
        <dbReference type="ARBA" id="ARBA00022670"/>
    </source>
</evidence>
<comment type="similarity">
    <text evidence="1">Belongs to the peptidase C48 family.</text>
</comment>
<dbReference type="OrthoDB" id="5065855at2759"/>
<evidence type="ECO:0000259" key="6">
    <source>
        <dbReference type="PROSITE" id="PS50600"/>
    </source>
</evidence>
<keyword evidence="8" id="KW-1185">Reference proteome</keyword>
<evidence type="ECO:0000256" key="5">
    <source>
        <dbReference type="SAM" id="MobiDB-lite"/>
    </source>
</evidence>
<gene>
    <name evidence="7" type="ORF">HYPBUDRAFT_110941</name>
</gene>
<dbReference type="GO" id="GO:0006508">
    <property type="term" value="P:proteolysis"/>
    <property type="evidence" value="ECO:0007669"/>
    <property type="project" value="UniProtKB-KW"/>
</dbReference>
<dbReference type="SUPFAM" id="SSF54001">
    <property type="entry name" value="Cysteine proteinases"/>
    <property type="match status" value="1"/>
</dbReference>
<evidence type="ECO:0000313" key="7">
    <source>
        <dbReference type="EMBL" id="ODV66480.1"/>
    </source>
</evidence>
<feature type="compositionally biased region" description="Basic residues" evidence="5">
    <location>
        <begin position="101"/>
        <end position="115"/>
    </location>
</feature>
<dbReference type="RefSeq" id="XP_020075547.1">
    <property type="nucleotide sequence ID" value="XM_020218797.1"/>
</dbReference>
<dbReference type="EMBL" id="KV454542">
    <property type="protein sequence ID" value="ODV66480.1"/>
    <property type="molecule type" value="Genomic_DNA"/>
</dbReference>
<evidence type="ECO:0000256" key="4">
    <source>
        <dbReference type="ARBA" id="ARBA00022807"/>
    </source>
</evidence>
<dbReference type="GO" id="GO:0019784">
    <property type="term" value="F:deNEDDylase activity"/>
    <property type="evidence" value="ECO:0007669"/>
    <property type="project" value="InterPro"/>
</dbReference>
<accession>A0A1E4RGU9</accession>
<dbReference type="PROSITE" id="PS50600">
    <property type="entry name" value="ULP_PROTEASE"/>
    <property type="match status" value="1"/>
</dbReference>
<dbReference type="InterPro" id="IPR038765">
    <property type="entry name" value="Papain-like_cys_pep_sf"/>
</dbReference>